<protein>
    <submittedName>
        <fullName evidence="1">Uncharacterized protein</fullName>
    </submittedName>
</protein>
<gene>
    <name evidence="1" type="ORF">NPIL_665221</name>
</gene>
<dbReference type="AlphaFoldDB" id="A0A8X6IJ48"/>
<accession>A0A8X6IJ48</accession>
<evidence type="ECO:0000313" key="1">
    <source>
        <dbReference type="EMBL" id="GFS48059.1"/>
    </source>
</evidence>
<keyword evidence="2" id="KW-1185">Reference proteome</keyword>
<proteinExistence type="predicted"/>
<reference evidence="1" key="1">
    <citation type="submission" date="2020-08" db="EMBL/GenBank/DDBJ databases">
        <title>Multicomponent nature underlies the extraordinary mechanical properties of spider dragline silk.</title>
        <authorList>
            <person name="Kono N."/>
            <person name="Nakamura H."/>
            <person name="Mori M."/>
            <person name="Yoshida Y."/>
            <person name="Ohtoshi R."/>
            <person name="Malay A.D."/>
            <person name="Moran D.A.P."/>
            <person name="Tomita M."/>
            <person name="Numata K."/>
            <person name="Arakawa K."/>
        </authorList>
    </citation>
    <scope>NUCLEOTIDE SEQUENCE</scope>
</reference>
<organism evidence="1 2">
    <name type="scientific">Nephila pilipes</name>
    <name type="common">Giant wood spider</name>
    <name type="synonym">Nephila maculata</name>
    <dbReference type="NCBI Taxonomy" id="299642"/>
    <lineage>
        <taxon>Eukaryota</taxon>
        <taxon>Metazoa</taxon>
        <taxon>Ecdysozoa</taxon>
        <taxon>Arthropoda</taxon>
        <taxon>Chelicerata</taxon>
        <taxon>Arachnida</taxon>
        <taxon>Araneae</taxon>
        <taxon>Araneomorphae</taxon>
        <taxon>Entelegynae</taxon>
        <taxon>Araneoidea</taxon>
        <taxon>Nephilidae</taxon>
        <taxon>Nephila</taxon>
    </lineage>
</organism>
<evidence type="ECO:0000313" key="2">
    <source>
        <dbReference type="Proteomes" id="UP000887013"/>
    </source>
</evidence>
<name>A0A8X6IJ48_NEPPI</name>
<dbReference type="Proteomes" id="UP000887013">
    <property type="component" value="Unassembled WGS sequence"/>
</dbReference>
<dbReference type="EMBL" id="BMAW01091113">
    <property type="protein sequence ID" value="GFS48059.1"/>
    <property type="molecule type" value="Genomic_DNA"/>
</dbReference>
<sequence length="133" mass="16010">MILHQFNDNYKGNDQRKKKKCLWKDNIYLRQKKSQQIIYKHECIPTYEKIREYDIYCTRHIFPPLDKTITLRLGTHINHSTHLFMIFSTSSSAQDIEEEKKTTEYRCDYREGGNKVLEKEERTAITKGITDYI</sequence>
<comment type="caution">
    <text evidence="1">The sequence shown here is derived from an EMBL/GenBank/DDBJ whole genome shotgun (WGS) entry which is preliminary data.</text>
</comment>